<dbReference type="InParanoid" id="A0A3N7ELN1"/>
<feature type="transmembrane region" description="Helical" evidence="1">
    <location>
        <begin position="137"/>
        <end position="156"/>
    </location>
</feature>
<accession>A0A3N7ELN1</accession>
<feature type="transmembrane region" description="Helical" evidence="1">
    <location>
        <begin position="7"/>
        <end position="26"/>
    </location>
</feature>
<dbReference type="AlphaFoldDB" id="A0A3N7ELN1"/>
<name>A0A3N7ELN1_POPTR</name>
<feature type="transmembrane region" description="Helical" evidence="1">
    <location>
        <begin position="32"/>
        <end position="50"/>
    </location>
</feature>
<proteinExistence type="predicted"/>
<feature type="transmembrane region" description="Helical" evidence="1">
    <location>
        <begin position="85"/>
        <end position="102"/>
    </location>
</feature>
<sequence>MEQDECLFLLIFHLVSGLFWQLWIFLLQLSTHVGLCWPFVLVFAASVPVFSPSFSSGFGGLFKRSYLLVLSLELSYIFSWSNRCFLLPLFLASIIALQVYFLSPVSLIALLYMFFTLLFAYLLIMLFFFYFCVILVFVAWFLIMVLLLLPFLFFHCA</sequence>
<keyword evidence="3" id="KW-1185">Reference proteome</keyword>
<gene>
    <name evidence="2" type="ORF">POPTR_003G026966</name>
</gene>
<keyword evidence="1" id="KW-0472">Membrane</keyword>
<evidence type="ECO:0000256" key="1">
    <source>
        <dbReference type="SAM" id="Phobius"/>
    </source>
</evidence>
<reference evidence="2 3" key="1">
    <citation type="journal article" date="2006" name="Science">
        <title>The genome of black cottonwood, Populus trichocarpa (Torr. &amp; Gray).</title>
        <authorList>
            <person name="Tuskan G.A."/>
            <person name="Difazio S."/>
            <person name="Jansson S."/>
            <person name="Bohlmann J."/>
            <person name="Grigoriev I."/>
            <person name="Hellsten U."/>
            <person name="Putnam N."/>
            <person name="Ralph S."/>
            <person name="Rombauts S."/>
            <person name="Salamov A."/>
            <person name="Schein J."/>
            <person name="Sterck L."/>
            <person name="Aerts A."/>
            <person name="Bhalerao R.R."/>
            <person name="Bhalerao R.P."/>
            <person name="Blaudez D."/>
            <person name="Boerjan W."/>
            <person name="Brun A."/>
            <person name="Brunner A."/>
            <person name="Busov V."/>
            <person name="Campbell M."/>
            <person name="Carlson J."/>
            <person name="Chalot M."/>
            <person name="Chapman J."/>
            <person name="Chen G.L."/>
            <person name="Cooper D."/>
            <person name="Coutinho P.M."/>
            <person name="Couturier J."/>
            <person name="Covert S."/>
            <person name="Cronk Q."/>
            <person name="Cunningham R."/>
            <person name="Davis J."/>
            <person name="Degroeve S."/>
            <person name="Dejardin A."/>
            <person name="Depamphilis C."/>
            <person name="Detter J."/>
            <person name="Dirks B."/>
            <person name="Dubchak I."/>
            <person name="Duplessis S."/>
            <person name="Ehlting J."/>
            <person name="Ellis B."/>
            <person name="Gendler K."/>
            <person name="Goodstein D."/>
            <person name="Gribskov M."/>
            <person name="Grimwood J."/>
            <person name="Groover A."/>
            <person name="Gunter L."/>
            <person name="Hamberger B."/>
            <person name="Heinze B."/>
            <person name="Helariutta Y."/>
            <person name="Henrissat B."/>
            <person name="Holligan D."/>
            <person name="Holt R."/>
            <person name="Huang W."/>
            <person name="Islam-Faridi N."/>
            <person name="Jones S."/>
            <person name="Jones-Rhoades M."/>
            <person name="Jorgensen R."/>
            <person name="Joshi C."/>
            <person name="Kangasjarvi J."/>
            <person name="Karlsson J."/>
            <person name="Kelleher C."/>
            <person name="Kirkpatrick R."/>
            <person name="Kirst M."/>
            <person name="Kohler A."/>
            <person name="Kalluri U."/>
            <person name="Larimer F."/>
            <person name="Leebens-Mack J."/>
            <person name="Leple J.C."/>
            <person name="Locascio P."/>
            <person name="Lou Y."/>
            <person name="Lucas S."/>
            <person name="Martin F."/>
            <person name="Montanini B."/>
            <person name="Napoli C."/>
            <person name="Nelson D.R."/>
            <person name="Nelson C."/>
            <person name="Nieminen K."/>
            <person name="Nilsson O."/>
            <person name="Pereda V."/>
            <person name="Peter G."/>
            <person name="Philippe R."/>
            <person name="Pilate G."/>
            <person name="Poliakov A."/>
            <person name="Razumovskaya J."/>
            <person name="Richardson P."/>
            <person name="Rinaldi C."/>
            <person name="Ritland K."/>
            <person name="Rouze P."/>
            <person name="Ryaboy D."/>
            <person name="Schmutz J."/>
            <person name="Schrader J."/>
            <person name="Segerman B."/>
            <person name="Shin H."/>
            <person name="Siddiqui A."/>
            <person name="Sterky F."/>
            <person name="Terry A."/>
            <person name="Tsai C.J."/>
            <person name="Uberbacher E."/>
            <person name="Unneberg P."/>
            <person name="Vahala J."/>
            <person name="Wall K."/>
            <person name="Wessler S."/>
            <person name="Yang G."/>
            <person name="Yin T."/>
            <person name="Douglas C."/>
            <person name="Marra M."/>
            <person name="Sandberg G."/>
            <person name="Van de Peer Y."/>
            <person name="Rokhsar D."/>
        </authorList>
    </citation>
    <scope>NUCLEOTIDE SEQUENCE [LARGE SCALE GENOMIC DNA]</scope>
    <source>
        <strain evidence="3">cv. Nisqually</strain>
    </source>
</reference>
<feature type="transmembrane region" description="Helical" evidence="1">
    <location>
        <begin position="109"/>
        <end position="131"/>
    </location>
</feature>
<evidence type="ECO:0000313" key="2">
    <source>
        <dbReference type="EMBL" id="RQO87697.1"/>
    </source>
</evidence>
<evidence type="ECO:0000313" key="3">
    <source>
        <dbReference type="Proteomes" id="UP000006729"/>
    </source>
</evidence>
<dbReference type="Proteomes" id="UP000006729">
    <property type="component" value="Chromosome 3"/>
</dbReference>
<protein>
    <submittedName>
        <fullName evidence="2">Uncharacterized protein</fullName>
    </submittedName>
</protein>
<dbReference type="EMBL" id="CM009292">
    <property type="protein sequence ID" value="RQO87697.1"/>
    <property type="molecule type" value="Genomic_DNA"/>
</dbReference>
<keyword evidence="1" id="KW-1133">Transmembrane helix</keyword>
<organism evidence="2 3">
    <name type="scientific">Populus trichocarpa</name>
    <name type="common">Western balsam poplar</name>
    <name type="synonym">Populus balsamifera subsp. trichocarpa</name>
    <dbReference type="NCBI Taxonomy" id="3694"/>
    <lineage>
        <taxon>Eukaryota</taxon>
        <taxon>Viridiplantae</taxon>
        <taxon>Streptophyta</taxon>
        <taxon>Embryophyta</taxon>
        <taxon>Tracheophyta</taxon>
        <taxon>Spermatophyta</taxon>
        <taxon>Magnoliopsida</taxon>
        <taxon>eudicotyledons</taxon>
        <taxon>Gunneridae</taxon>
        <taxon>Pentapetalae</taxon>
        <taxon>rosids</taxon>
        <taxon>fabids</taxon>
        <taxon>Malpighiales</taxon>
        <taxon>Salicaceae</taxon>
        <taxon>Saliceae</taxon>
        <taxon>Populus</taxon>
    </lineage>
</organism>
<keyword evidence="1" id="KW-0812">Transmembrane</keyword>